<evidence type="ECO:0000259" key="2">
    <source>
        <dbReference type="PROSITE" id="PS51549"/>
    </source>
</evidence>
<dbReference type="EMBL" id="BMNJ01000003">
    <property type="protein sequence ID" value="GGO98199.1"/>
    <property type="molecule type" value="Genomic_DNA"/>
</dbReference>
<feature type="region of interest" description="Disordered" evidence="1">
    <location>
        <begin position="51"/>
        <end position="79"/>
    </location>
</feature>
<feature type="domain" description="DM13" evidence="2">
    <location>
        <begin position="81"/>
        <end position="196"/>
    </location>
</feature>
<reference evidence="3" key="1">
    <citation type="journal article" date="2014" name="Int. J. Syst. Evol. Microbiol.">
        <title>Complete genome sequence of Corynebacterium casei LMG S-19264T (=DSM 44701T), isolated from a smear-ripened cheese.</title>
        <authorList>
            <consortium name="US DOE Joint Genome Institute (JGI-PGF)"/>
            <person name="Walter F."/>
            <person name="Albersmeier A."/>
            <person name="Kalinowski J."/>
            <person name="Ruckert C."/>
        </authorList>
    </citation>
    <scope>NUCLEOTIDE SEQUENCE</scope>
    <source>
        <strain evidence="3">CGMCC 4.7372</strain>
    </source>
</reference>
<dbReference type="OrthoDB" id="4751481at2"/>
<proteinExistence type="predicted"/>
<dbReference type="Pfam" id="PF10517">
    <property type="entry name" value="DM13"/>
    <property type="match status" value="1"/>
</dbReference>
<comment type="caution">
    <text evidence="3">The sequence shown here is derived from an EMBL/GenBank/DDBJ whole genome shotgun (WGS) entry which is preliminary data.</text>
</comment>
<dbReference type="Proteomes" id="UP000614239">
    <property type="component" value="Unassembled WGS sequence"/>
</dbReference>
<sequence length="198" mass="20537">MPRFLSGHKRLVVSLAVVFLAATGIALAVFKPWLLFIDQTVNDRIPAFSAATTPATPQAPSGEAMGADGAGGATDAPAPQGPVQVASGSFISHEHSTTGTARILRNPDGSHQLVLENLATSNGPDVRVWLSAGPVIEGMDGWFTAGDYEHLDVGPIKGNLGNQVYDLPAGTDPSAWTSVVLWCDDFNVSFGAAKLSAA</sequence>
<protein>
    <recommendedName>
        <fullName evidence="2">DM13 domain-containing protein</fullName>
    </recommendedName>
</protein>
<evidence type="ECO:0000313" key="4">
    <source>
        <dbReference type="Proteomes" id="UP000614239"/>
    </source>
</evidence>
<keyword evidence="4" id="KW-1185">Reference proteome</keyword>
<dbReference type="InterPro" id="IPR019545">
    <property type="entry name" value="DM13_domain"/>
</dbReference>
<dbReference type="KEGG" id="actp:B6G06_03875"/>
<dbReference type="AlphaFoldDB" id="A0A8H9H8Y8"/>
<accession>A0A8H9H8Y8</accession>
<dbReference type="PROSITE" id="PS51549">
    <property type="entry name" value="DM13"/>
    <property type="match status" value="1"/>
</dbReference>
<name>A0A8H9H8Y8_9ACTO</name>
<reference evidence="3" key="2">
    <citation type="submission" date="2020-09" db="EMBL/GenBank/DDBJ databases">
        <authorList>
            <person name="Sun Q."/>
            <person name="Zhou Y."/>
        </authorList>
    </citation>
    <scope>NUCLEOTIDE SEQUENCE</scope>
    <source>
        <strain evidence="3">CGMCC 4.7372</strain>
    </source>
</reference>
<evidence type="ECO:0000256" key="1">
    <source>
        <dbReference type="SAM" id="MobiDB-lite"/>
    </source>
</evidence>
<dbReference type="RefSeq" id="WP_080463266.1">
    <property type="nucleotide sequence ID" value="NZ_BMNJ01000003.1"/>
</dbReference>
<organism evidence="3 4">
    <name type="scientific">Actinomyces gaoshouyii</name>
    <dbReference type="NCBI Taxonomy" id="1960083"/>
    <lineage>
        <taxon>Bacteria</taxon>
        <taxon>Bacillati</taxon>
        <taxon>Actinomycetota</taxon>
        <taxon>Actinomycetes</taxon>
        <taxon>Actinomycetales</taxon>
        <taxon>Actinomycetaceae</taxon>
        <taxon>Actinomyces</taxon>
    </lineage>
</organism>
<gene>
    <name evidence="3" type="ORF">GCM10011612_12570</name>
</gene>
<evidence type="ECO:0000313" key="3">
    <source>
        <dbReference type="EMBL" id="GGO98199.1"/>
    </source>
</evidence>